<gene>
    <name evidence="1" type="ORF">HNQ57_002460</name>
</gene>
<keyword evidence="2" id="KW-1185">Reference proteome</keyword>
<dbReference type="AlphaFoldDB" id="A0A840R760"/>
<dbReference type="CDD" id="cd00609">
    <property type="entry name" value="AAT_like"/>
    <property type="match status" value="1"/>
</dbReference>
<proteinExistence type="predicted"/>
<name>A0A840R760_9GAMM</name>
<dbReference type="PANTHER" id="PTHR43799:SF1">
    <property type="entry name" value="ASPARTATE AMINOTRANSFERASE"/>
    <property type="match status" value="1"/>
</dbReference>
<dbReference type="InterPro" id="IPR024551">
    <property type="entry name" value="AspAT_Ic"/>
</dbReference>
<dbReference type="Gene3D" id="3.40.640.10">
    <property type="entry name" value="Type I PLP-dependent aspartate aminotransferase-like (Major domain)"/>
    <property type="match status" value="1"/>
</dbReference>
<dbReference type="PANTHER" id="PTHR43799">
    <property type="entry name" value="AMINOTRANSFERASE, PUTATIVE-RELATED"/>
    <property type="match status" value="1"/>
</dbReference>
<dbReference type="GO" id="GO:0004069">
    <property type="term" value="F:L-aspartate:2-oxoglutarate aminotransferase activity"/>
    <property type="evidence" value="ECO:0007669"/>
    <property type="project" value="InterPro"/>
</dbReference>
<sequence length="449" mass="48981">MSQLRPTPYSFNRAQRDQVFKVMTLQLDQASTTQLREWETTLAQEYQQFKASGLNLDLTRGKPSAEQLDLSDAMNLILGDDLSNESNTDLRNYGGLDGIPECKRLFAKVLGVANDEILIGGNSSLTLMYFAVLFAQNQGFGALGASWASEGKTTKFLAPVPGYDRHFSVCEHLGIELIPVALNDDGPDMDAVEQLVKADPSIKGIWCVPRFSNPTGTVYSDQVVDRLAQLGKLAGSNFRVFWDNAYAVHSLSDDAPELANIMDRCRAHGTEDSIYIFGSTSKITYAGAGVSFAGMSKGNLKAFSQHLGMSQIGPDKINQLRHVRFLKDSEGLAAHMRAHAAVLKPRFDIVLKHLREGLADTGMASWNEPQGGYFVSFDTLPGLAKEVVQLAADAGVKLTPAGATFPYGKDPDNKNIRIAPSVPSLEEIDRAMAVFVNCVKLASVRQRLS</sequence>
<dbReference type="Pfam" id="PF12897">
    <property type="entry name" value="Asp_aminotransf"/>
    <property type="match status" value="1"/>
</dbReference>
<dbReference type="EMBL" id="JACHHW010000006">
    <property type="protein sequence ID" value="MBB5188181.1"/>
    <property type="molecule type" value="Genomic_DNA"/>
</dbReference>
<reference evidence="1 2" key="1">
    <citation type="submission" date="2020-08" db="EMBL/GenBank/DDBJ databases">
        <title>Genomic Encyclopedia of Type Strains, Phase IV (KMG-IV): sequencing the most valuable type-strain genomes for metagenomic binning, comparative biology and taxonomic classification.</title>
        <authorList>
            <person name="Goeker M."/>
        </authorList>
    </citation>
    <scope>NUCLEOTIDE SEQUENCE [LARGE SCALE GENOMIC DNA]</scope>
    <source>
        <strain evidence="1 2">DSM 25701</strain>
    </source>
</reference>
<keyword evidence="1" id="KW-0238">DNA-binding</keyword>
<dbReference type="GO" id="GO:0003677">
    <property type="term" value="F:DNA binding"/>
    <property type="evidence" value="ECO:0007669"/>
    <property type="project" value="UniProtKB-KW"/>
</dbReference>
<evidence type="ECO:0000313" key="2">
    <source>
        <dbReference type="Proteomes" id="UP000536640"/>
    </source>
</evidence>
<dbReference type="InterPro" id="IPR015422">
    <property type="entry name" value="PyrdxlP-dep_Trfase_small"/>
</dbReference>
<protein>
    <submittedName>
        <fullName evidence="1">DNA-binding transcriptional MocR family regulator</fullName>
    </submittedName>
</protein>
<dbReference type="Gene3D" id="3.90.1150.10">
    <property type="entry name" value="Aspartate Aminotransferase, domain 1"/>
    <property type="match status" value="1"/>
</dbReference>
<accession>A0A840R760</accession>
<evidence type="ECO:0000313" key="1">
    <source>
        <dbReference type="EMBL" id="MBB5188181.1"/>
    </source>
</evidence>
<dbReference type="InterPro" id="IPR015421">
    <property type="entry name" value="PyrdxlP-dep_Trfase_major"/>
</dbReference>
<dbReference type="Proteomes" id="UP000536640">
    <property type="component" value="Unassembled WGS sequence"/>
</dbReference>
<dbReference type="InterPro" id="IPR015424">
    <property type="entry name" value="PyrdxlP-dep_Trfase"/>
</dbReference>
<organism evidence="1 2">
    <name type="scientific">Zhongshania antarctica</name>
    <dbReference type="NCBI Taxonomy" id="641702"/>
    <lineage>
        <taxon>Bacteria</taxon>
        <taxon>Pseudomonadati</taxon>
        <taxon>Pseudomonadota</taxon>
        <taxon>Gammaproteobacteria</taxon>
        <taxon>Cellvibrionales</taxon>
        <taxon>Spongiibacteraceae</taxon>
        <taxon>Zhongshania</taxon>
    </lineage>
</organism>
<dbReference type="SUPFAM" id="SSF53383">
    <property type="entry name" value="PLP-dependent transferases"/>
    <property type="match status" value="1"/>
</dbReference>
<comment type="caution">
    <text evidence="1">The sequence shown here is derived from an EMBL/GenBank/DDBJ whole genome shotgun (WGS) entry which is preliminary data.</text>
</comment>